<gene>
    <name evidence="4" type="ORF">K4G66_10605</name>
</gene>
<dbReference type="InterPro" id="IPR038670">
    <property type="entry name" value="HslJ-like_sf"/>
</dbReference>
<dbReference type="AlphaFoldDB" id="A0AA49JJ95"/>
<evidence type="ECO:0000256" key="2">
    <source>
        <dbReference type="SAM" id="SignalP"/>
    </source>
</evidence>
<reference evidence="4" key="2">
    <citation type="journal article" date="2024" name="Antonie Van Leeuwenhoek">
        <title>Roseihalotalea indica gen. nov., sp. nov., a halophilic Bacteroidetes from mesopelagic Southwest Indian Ocean with higher carbohydrate metabolic potential.</title>
        <authorList>
            <person name="Chen B."/>
            <person name="Zhang M."/>
            <person name="Lin D."/>
            <person name="Ye J."/>
            <person name="Tang K."/>
        </authorList>
    </citation>
    <scope>NUCLEOTIDE SEQUENCE</scope>
    <source>
        <strain evidence="4">TK19036</strain>
    </source>
</reference>
<feature type="domain" description="DUF306" evidence="3">
    <location>
        <begin position="173"/>
        <end position="274"/>
    </location>
</feature>
<dbReference type="PANTHER" id="PTHR35535">
    <property type="entry name" value="HEAT SHOCK PROTEIN HSLJ"/>
    <property type="match status" value="1"/>
</dbReference>
<dbReference type="PANTHER" id="PTHR35535:SF1">
    <property type="entry name" value="HEAT SHOCK PROTEIN HSLJ"/>
    <property type="match status" value="1"/>
</dbReference>
<reference evidence="4" key="1">
    <citation type="journal article" date="2023" name="Comput. Struct. Biotechnol. J.">
        <title>Discovery of a novel marine Bacteroidetes with a rich repertoire of carbohydrate-active enzymes.</title>
        <authorList>
            <person name="Chen B."/>
            <person name="Liu G."/>
            <person name="Chen Q."/>
            <person name="Wang H."/>
            <person name="Liu L."/>
            <person name="Tang K."/>
        </authorList>
    </citation>
    <scope>NUCLEOTIDE SEQUENCE</scope>
    <source>
        <strain evidence="4">TK19036</strain>
    </source>
</reference>
<dbReference type="Gene3D" id="2.40.128.270">
    <property type="match status" value="1"/>
</dbReference>
<name>A0AA49JJ95_9BACT</name>
<feature type="region of interest" description="Disordered" evidence="1">
    <location>
        <begin position="20"/>
        <end position="51"/>
    </location>
</feature>
<evidence type="ECO:0000259" key="3">
    <source>
        <dbReference type="Pfam" id="PF03724"/>
    </source>
</evidence>
<feature type="signal peptide" evidence="2">
    <location>
        <begin position="1"/>
        <end position="20"/>
    </location>
</feature>
<feature type="compositionally biased region" description="Polar residues" evidence="1">
    <location>
        <begin position="33"/>
        <end position="51"/>
    </location>
</feature>
<evidence type="ECO:0000313" key="4">
    <source>
        <dbReference type="EMBL" id="WKN39147.1"/>
    </source>
</evidence>
<dbReference type="Pfam" id="PF03724">
    <property type="entry name" value="META"/>
    <property type="match status" value="1"/>
</dbReference>
<evidence type="ECO:0000256" key="1">
    <source>
        <dbReference type="SAM" id="MobiDB-lite"/>
    </source>
</evidence>
<protein>
    <submittedName>
        <fullName evidence="4">META domain-containing protein</fullName>
    </submittedName>
</protein>
<keyword evidence="2" id="KW-0732">Signal</keyword>
<dbReference type="InterPro" id="IPR005184">
    <property type="entry name" value="DUF306_Meta_HslJ"/>
</dbReference>
<feature type="chain" id="PRO_5041420584" evidence="2">
    <location>
        <begin position="21"/>
        <end position="280"/>
    </location>
</feature>
<accession>A0AA49JJ95</accession>
<dbReference type="EMBL" id="CP120682">
    <property type="protein sequence ID" value="WKN39147.1"/>
    <property type="molecule type" value="Genomic_DNA"/>
</dbReference>
<dbReference type="InterPro" id="IPR053147">
    <property type="entry name" value="Hsp_HslJ-like"/>
</dbReference>
<proteinExistence type="predicted"/>
<sequence>MYSYLIVAMLSITLMACTSSQPDGSGQKGAPDSTLTAPSTQPTDTMTAGPQNALWNDQRVRGVDFLALGNEPFWSLEIDFDSMMYFKSMTQVDSIHTAVPEASQAQDALVTRYRAETEGSELTVTISQQTCSDAMSGEEFPYSVRIRAKTGEMDDFEEFSGCGLYLGDYRLNDIWALETLNGETVDTAQFPRNQPYIEIHLAEQKILGFAGCNSIRGAITFGKSSIQVGPLISTRMSCPAQEFEQNFMQTLSEKTLTYTLENGRLTLKSRDNQLVFRKVD</sequence>
<organism evidence="4">
    <name type="scientific">Roseihalotalea indica</name>
    <dbReference type="NCBI Taxonomy" id="2867963"/>
    <lineage>
        <taxon>Bacteria</taxon>
        <taxon>Pseudomonadati</taxon>
        <taxon>Bacteroidota</taxon>
        <taxon>Cytophagia</taxon>
        <taxon>Cytophagales</taxon>
        <taxon>Catalimonadaceae</taxon>
        <taxon>Roseihalotalea</taxon>
    </lineage>
</organism>